<protein>
    <submittedName>
        <fullName evidence="2">Uncharacterized protein</fullName>
    </submittedName>
</protein>
<evidence type="ECO:0000313" key="3">
    <source>
        <dbReference type="Proteomes" id="UP001145742"/>
    </source>
</evidence>
<gene>
    <name evidence="2" type="ORF">WISP_143629</name>
</gene>
<name>A0ABQ9CMC9_9PASS</name>
<organism evidence="2 3">
    <name type="scientific">Willisornis vidua</name>
    <name type="common">Xingu scale-backed antbird</name>
    <dbReference type="NCBI Taxonomy" id="1566151"/>
    <lineage>
        <taxon>Eukaryota</taxon>
        <taxon>Metazoa</taxon>
        <taxon>Chordata</taxon>
        <taxon>Craniata</taxon>
        <taxon>Vertebrata</taxon>
        <taxon>Euteleostomi</taxon>
        <taxon>Archelosauria</taxon>
        <taxon>Archosauria</taxon>
        <taxon>Dinosauria</taxon>
        <taxon>Saurischia</taxon>
        <taxon>Theropoda</taxon>
        <taxon>Coelurosauria</taxon>
        <taxon>Aves</taxon>
        <taxon>Neognathae</taxon>
        <taxon>Neoaves</taxon>
        <taxon>Telluraves</taxon>
        <taxon>Australaves</taxon>
        <taxon>Passeriformes</taxon>
        <taxon>Thamnophilidae</taxon>
        <taxon>Willisornis</taxon>
    </lineage>
</organism>
<evidence type="ECO:0000256" key="1">
    <source>
        <dbReference type="SAM" id="MobiDB-lite"/>
    </source>
</evidence>
<evidence type="ECO:0000313" key="2">
    <source>
        <dbReference type="EMBL" id="KAJ7404741.1"/>
    </source>
</evidence>
<accession>A0ABQ9CMC9</accession>
<feature type="region of interest" description="Disordered" evidence="1">
    <location>
        <begin position="49"/>
        <end position="105"/>
    </location>
</feature>
<sequence length="105" mass="11656">MVILKLLPVVVREVEYDVVCGNNLPLDAELSWEPEDKLEDYLSPFRAGAAEAGASAEAEADSTTVKIETNEKDDIEREAWAPKGKKRDQDTKTEEHHSTSDSLIV</sequence>
<feature type="compositionally biased region" description="Basic and acidic residues" evidence="1">
    <location>
        <begin position="68"/>
        <end position="80"/>
    </location>
</feature>
<proteinExistence type="predicted"/>
<keyword evidence="3" id="KW-1185">Reference proteome</keyword>
<feature type="compositionally biased region" description="Basic and acidic residues" evidence="1">
    <location>
        <begin position="87"/>
        <end position="99"/>
    </location>
</feature>
<comment type="caution">
    <text evidence="2">The sequence shown here is derived from an EMBL/GenBank/DDBJ whole genome shotgun (WGS) entry which is preliminary data.</text>
</comment>
<dbReference type="Proteomes" id="UP001145742">
    <property type="component" value="Unassembled WGS sequence"/>
</dbReference>
<reference evidence="2" key="1">
    <citation type="submission" date="2019-10" db="EMBL/GenBank/DDBJ databases">
        <authorList>
            <person name="Soares A.E.R."/>
            <person name="Aleixo A."/>
            <person name="Schneider P."/>
            <person name="Miyaki C.Y."/>
            <person name="Schneider M.P."/>
            <person name="Mello C."/>
            <person name="Vasconcelos A.T.R."/>
        </authorList>
    </citation>
    <scope>NUCLEOTIDE SEQUENCE</scope>
    <source>
        <tissue evidence="2">Muscle</tissue>
    </source>
</reference>
<dbReference type="EMBL" id="WHWB01034753">
    <property type="protein sequence ID" value="KAJ7404741.1"/>
    <property type="molecule type" value="Genomic_DNA"/>
</dbReference>